<gene>
    <name evidence="8" type="ORF">PV940_05155</name>
</gene>
<proteinExistence type="inferred from homology"/>
<evidence type="ECO:0000256" key="6">
    <source>
        <dbReference type="ARBA" id="ARBA00023136"/>
    </source>
</evidence>
<feature type="transmembrane region" description="Helical" evidence="7">
    <location>
        <begin position="111"/>
        <end position="131"/>
    </location>
</feature>
<dbReference type="RefSeq" id="WP_081541052.1">
    <property type="nucleotide sequence ID" value="NZ_JARKHV010000003.1"/>
</dbReference>
<feature type="transmembrane region" description="Helical" evidence="7">
    <location>
        <begin position="80"/>
        <end position="99"/>
    </location>
</feature>
<evidence type="ECO:0000256" key="7">
    <source>
        <dbReference type="SAM" id="Phobius"/>
    </source>
</evidence>
<feature type="transmembrane region" description="Helical" evidence="7">
    <location>
        <begin position="383"/>
        <end position="407"/>
    </location>
</feature>
<comment type="caution">
    <text evidence="8">The sequence shown here is derived from an EMBL/GenBank/DDBJ whole genome shotgun (WGS) entry which is preliminary data.</text>
</comment>
<accession>A0AAW6Q2Z3</accession>
<keyword evidence="3" id="KW-1003">Cell membrane</keyword>
<organism evidence="8 9">
    <name type="scientific">Ligilactobacillus salivarius</name>
    <dbReference type="NCBI Taxonomy" id="1624"/>
    <lineage>
        <taxon>Bacteria</taxon>
        <taxon>Bacillati</taxon>
        <taxon>Bacillota</taxon>
        <taxon>Bacilli</taxon>
        <taxon>Lactobacillales</taxon>
        <taxon>Lactobacillaceae</taxon>
        <taxon>Ligilactobacillus</taxon>
    </lineage>
</organism>
<evidence type="ECO:0000256" key="4">
    <source>
        <dbReference type="ARBA" id="ARBA00022692"/>
    </source>
</evidence>
<dbReference type="AlphaFoldDB" id="A0AAW6Q2Z3"/>
<feature type="transmembrane region" description="Helical" evidence="7">
    <location>
        <begin position="288"/>
        <end position="307"/>
    </location>
</feature>
<feature type="transmembrane region" description="Helical" evidence="7">
    <location>
        <begin position="44"/>
        <end position="68"/>
    </location>
</feature>
<feature type="transmembrane region" description="Helical" evidence="7">
    <location>
        <begin position="414"/>
        <end position="435"/>
    </location>
</feature>
<dbReference type="CDD" id="cd13127">
    <property type="entry name" value="MATE_tuaB_like"/>
    <property type="match status" value="1"/>
</dbReference>
<evidence type="ECO:0000256" key="1">
    <source>
        <dbReference type="ARBA" id="ARBA00004651"/>
    </source>
</evidence>
<evidence type="ECO:0000256" key="2">
    <source>
        <dbReference type="ARBA" id="ARBA00007430"/>
    </source>
</evidence>
<keyword evidence="4 7" id="KW-0812">Transmembrane</keyword>
<dbReference type="Pfam" id="PF13440">
    <property type="entry name" value="Polysacc_synt_3"/>
    <property type="match status" value="1"/>
</dbReference>
<sequence length="477" mass="54122">MQSESYSIKKAAMINAIGKYSKVLLSIVVEVVLARLLTPHDYGIVAVVTVFTTFFSIFSDMGLGTAIIQRKDLTKEDINQIYTFSVYLGLILTVVFFFASYGIASFYRSNVYIRVGQLLSFSLLFNTWNMVPNGILNREKKFVAIAVRTLVVYVISVVITIVLAFFGARYYALVFQAILSAFFTYLWNYLTTKPKFKFKYNNSAVRKIASYSGFQFLFNLLNYFSRNLDNLLAGRFIGSTQLGYYNKSYTLMQYPVSNLAGVITPVLHPILSDYQDNKDILYQKYMSILKLLMAVGVWAEAICIFAAPEIINIMYGSNWSNSIICFKLLAISIATQMMSSSAGAAFQALGNTRLMFIQGCINTAITVLSILVGIFSGKTIYTLALWVSISFIANFVISYFFLVVFAFERQFSKFLFELIPYIIIGVIVFLSVYMYPEKMIHNIYISCISKILYITFVYIVGIILTGQRKNIVKLVFR</sequence>
<feature type="transmembrane region" description="Helical" evidence="7">
    <location>
        <begin position="441"/>
        <end position="464"/>
    </location>
</feature>
<feature type="transmembrane region" description="Helical" evidence="7">
    <location>
        <begin position="143"/>
        <end position="164"/>
    </location>
</feature>
<evidence type="ECO:0000313" key="8">
    <source>
        <dbReference type="EMBL" id="MDF4186427.1"/>
    </source>
</evidence>
<feature type="transmembrane region" description="Helical" evidence="7">
    <location>
        <begin position="20"/>
        <end position="38"/>
    </location>
</feature>
<reference evidence="8" key="1">
    <citation type="submission" date="2023-02" db="EMBL/GenBank/DDBJ databases">
        <title>Draft Whole-Genome Sequences of competitive exclusion Lactobacillus salivarius strains for Poultry.</title>
        <authorList>
            <person name="Ma L.M."/>
            <person name="Lopez-Guerra N."/>
            <person name="Zhang G."/>
        </authorList>
    </citation>
    <scope>NUCLEOTIDE SEQUENCE</scope>
    <source>
        <strain evidence="8">Salm-9</strain>
    </source>
</reference>
<dbReference type="EMBL" id="JARKHV010000003">
    <property type="protein sequence ID" value="MDF4186427.1"/>
    <property type="molecule type" value="Genomic_DNA"/>
</dbReference>
<dbReference type="PANTHER" id="PTHR30250">
    <property type="entry name" value="PST FAMILY PREDICTED COLANIC ACID TRANSPORTER"/>
    <property type="match status" value="1"/>
</dbReference>
<evidence type="ECO:0000256" key="3">
    <source>
        <dbReference type="ARBA" id="ARBA00022475"/>
    </source>
</evidence>
<comment type="similarity">
    <text evidence="2">Belongs to the polysaccharide synthase family.</text>
</comment>
<keyword evidence="5 7" id="KW-1133">Transmembrane helix</keyword>
<protein>
    <submittedName>
        <fullName evidence="8">Lipopolysaccharide biosynthesis protein</fullName>
    </submittedName>
</protein>
<dbReference type="GO" id="GO:0005886">
    <property type="term" value="C:plasma membrane"/>
    <property type="evidence" value="ECO:0007669"/>
    <property type="project" value="UniProtKB-SubCell"/>
</dbReference>
<evidence type="ECO:0000313" key="9">
    <source>
        <dbReference type="Proteomes" id="UP001213566"/>
    </source>
</evidence>
<dbReference type="InterPro" id="IPR050833">
    <property type="entry name" value="Poly_Biosynth_Transport"/>
</dbReference>
<feature type="transmembrane region" description="Helical" evidence="7">
    <location>
        <begin position="170"/>
        <end position="190"/>
    </location>
</feature>
<keyword evidence="6 7" id="KW-0472">Membrane</keyword>
<comment type="subcellular location">
    <subcellularLocation>
        <location evidence="1">Cell membrane</location>
        <topology evidence="1">Multi-pass membrane protein</topology>
    </subcellularLocation>
</comment>
<name>A0AAW6Q2Z3_9LACO</name>
<dbReference type="Proteomes" id="UP001213566">
    <property type="component" value="Unassembled WGS sequence"/>
</dbReference>
<evidence type="ECO:0000256" key="5">
    <source>
        <dbReference type="ARBA" id="ARBA00022989"/>
    </source>
</evidence>
<feature type="transmembrane region" description="Helical" evidence="7">
    <location>
        <begin position="319"/>
        <end position="342"/>
    </location>
</feature>
<dbReference type="PANTHER" id="PTHR30250:SF10">
    <property type="entry name" value="LIPOPOLYSACCHARIDE BIOSYNTHESIS PROTEIN WZXC"/>
    <property type="match status" value="1"/>
</dbReference>
<feature type="transmembrane region" description="Helical" evidence="7">
    <location>
        <begin position="354"/>
        <end position="377"/>
    </location>
</feature>